<name>A0A1Q2MIP3_9BACT</name>
<dbReference type="GO" id="GO:0016491">
    <property type="term" value="F:oxidoreductase activity"/>
    <property type="evidence" value="ECO:0007669"/>
    <property type="project" value="UniProtKB-KW"/>
</dbReference>
<dbReference type="Pfam" id="PF00881">
    <property type="entry name" value="Nitroreductase"/>
    <property type="match status" value="1"/>
</dbReference>
<dbReference type="KEGG" id="pbas:SMSP2_02924"/>
<dbReference type="EMBL" id="CP019646">
    <property type="protein sequence ID" value="AQQ72534.1"/>
    <property type="molecule type" value="Genomic_DNA"/>
</dbReference>
<comment type="similarity">
    <text evidence="1">Belongs to the nitroreductase family.</text>
</comment>
<evidence type="ECO:0000313" key="4">
    <source>
        <dbReference type="EMBL" id="AQQ72534.1"/>
    </source>
</evidence>
<proteinExistence type="inferred from homology"/>
<evidence type="ECO:0000313" key="5">
    <source>
        <dbReference type="Proteomes" id="UP000188181"/>
    </source>
</evidence>
<sequence>MNSFSELVKKCRSYRRFDGSHQVAKQTLIDLVGLARFTASGANLQPLKYIISSDEQKNAVIFDSLAWAGYLTDWDCPAKDERPSGYIIILNDTTIAKISGYDPGIAAQTIMLGAVDRGLGGCMFGSINRKKLSQNLKIPEKYEVLLVLAIGKPVETVVLEDADGDIKYYRDENQVHHVPKRTLDELILDL</sequence>
<evidence type="ECO:0000256" key="2">
    <source>
        <dbReference type="ARBA" id="ARBA00023002"/>
    </source>
</evidence>
<dbReference type="OrthoDB" id="9804207at2"/>
<dbReference type="InterPro" id="IPR000415">
    <property type="entry name" value="Nitroreductase-like"/>
</dbReference>
<feature type="domain" description="Nitroreductase" evidence="3">
    <location>
        <begin position="11"/>
        <end position="152"/>
    </location>
</feature>
<dbReference type="Gene3D" id="3.40.109.10">
    <property type="entry name" value="NADH Oxidase"/>
    <property type="match status" value="1"/>
</dbReference>
<dbReference type="Gene3D" id="2.20.180.10">
    <property type="entry name" value="putative fmn-dependent nitroreductase like domains"/>
    <property type="match status" value="1"/>
</dbReference>
<dbReference type="Proteomes" id="UP000188181">
    <property type="component" value="Chromosome"/>
</dbReference>
<evidence type="ECO:0000256" key="1">
    <source>
        <dbReference type="ARBA" id="ARBA00007118"/>
    </source>
</evidence>
<dbReference type="PANTHER" id="PTHR43673">
    <property type="entry name" value="NAD(P)H NITROREDUCTASE YDGI-RELATED"/>
    <property type="match status" value="1"/>
</dbReference>
<dbReference type="InterPro" id="IPR029479">
    <property type="entry name" value="Nitroreductase"/>
</dbReference>
<organism evidence="4 5">
    <name type="scientific">Limihaloglobus sulfuriphilus</name>
    <dbReference type="NCBI Taxonomy" id="1851148"/>
    <lineage>
        <taxon>Bacteria</taxon>
        <taxon>Pseudomonadati</taxon>
        <taxon>Planctomycetota</taxon>
        <taxon>Phycisphaerae</taxon>
        <taxon>Sedimentisphaerales</taxon>
        <taxon>Sedimentisphaeraceae</taxon>
        <taxon>Limihaloglobus</taxon>
    </lineage>
</organism>
<keyword evidence="5" id="KW-1185">Reference proteome</keyword>
<dbReference type="PANTHER" id="PTHR43673:SF10">
    <property type="entry name" value="NADH DEHYDROGENASE_NAD(P)H NITROREDUCTASE XCC3605-RELATED"/>
    <property type="match status" value="1"/>
</dbReference>
<protein>
    <submittedName>
        <fullName evidence="4">Putative NAD(P)H nitroreductase YodC</fullName>
        <ecNumber evidence="4">1.-.-.-</ecNumber>
    </submittedName>
</protein>
<gene>
    <name evidence="4" type="primary">yodC</name>
    <name evidence="4" type="ORF">SMSP2_02924</name>
</gene>
<dbReference type="SUPFAM" id="SSF55469">
    <property type="entry name" value="FMN-dependent nitroreductase-like"/>
    <property type="match status" value="1"/>
</dbReference>
<dbReference type="STRING" id="1851148.SMSP2_02924"/>
<dbReference type="RefSeq" id="WP_146684716.1">
    <property type="nucleotide sequence ID" value="NZ_CP019646.1"/>
</dbReference>
<dbReference type="InterPro" id="IPR023312">
    <property type="entry name" value="Put_nitroreductase_C_bac"/>
</dbReference>
<keyword evidence="2 4" id="KW-0560">Oxidoreductase</keyword>
<accession>A0A1Q2MIP3</accession>
<evidence type="ECO:0000259" key="3">
    <source>
        <dbReference type="Pfam" id="PF00881"/>
    </source>
</evidence>
<dbReference type="CDD" id="cd02062">
    <property type="entry name" value="Nitro_FMN_reductase"/>
    <property type="match status" value="1"/>
</dbReference>
<dbReference type="AlphaFoldDB" id="A0A1Q2MIP3"/>
<dbReference type="EC" id="1.-.-.-" evidence="4"/>
<reference evidence="5" key="1">
    <citation type="submission" date="2017-02" db="EMBL/GenBank/DDBJ databases">
        <title>Comparative genomics and description of representatives of a novel lineage of planctomycetes thriving in anoxic sediments.</title>
        <authorList>
            <person name="Spring S."/>
            <person name="Bunk B."/>
            <person name="Sproer C."/>
        </authorList>
    </citation>
    <scope>NUCLEOTIDE SEQUENCE [LARGE SCALE GENOMIC DNA]</scope>
    <source>
        <strain evidence="5">SM-Chi-D1</strain>
    </source>
</reference>